<dbReference type="InterPro" id="IPR009311">
    <property type="entry name" value="IFI6/IFI27-like"/>
</dbReference>
<comment type="caution">
    <text evidence="7">The sequence shown here is derived from an EMBL/GenBank/DDBJ whole genome shotgun (WGS) entry which is preliminary data.</text>
</comment>
<feature type="transmembrane region" description="Helical" evidence="6">
    <location>
        <begin position="179"/>
        <end position="197"/>
    </location>
</feature>
<keyword evidence="8" id="KW-1185">Reference proteome</keyword>
<reference evidence="7" key="1">
    <citation type="submission" date="2023-06" db="EMBL/GenBank/DDBJ databases">
        <authorList>
            <consortium name="Lawrence Berkeley National Laboratory"/>
            <person name="Ahrendt S."/>
            <person name="Sahu N."/>
            <person name="Indic B."/>
            <person name="Wong-Bajracharya J."/>
            <person name="Merenyi Z."/>
            <person name="Ke H.-M."/>
            <person name="Monk M."/>
            <person name="Kocsube S."/>
            <person name="Drula E."/>
            <person name="Lipzen A."/>
            <person name="Balint B."/>
            <person name="Henrissat B."/>
            <person name="Andreopoulos B."/>
            <person name="Martin F.M."/>
            <person name="Harder C.B."/>
            <person name="Rigling D."/>
            <person name="Ford K.L."/>
            <person name="Foster G.D."/>
            <person name="Pangilinan J."/>
            <person name="Papanicolaou A."/>
            <person name="Barry K."/>
            <person name="LaButti K."/>
            <person name="Viragh M."/>
            <person name="Koriabine M."/>
            <person name="Yan M."/>
            <person name="Riley R."/>
            <person name="Champramary S."/>
            <person name="Plett K.L."/>
            <person name="Tsai I.J."/>
            <person name="Slot J."/>
            <person name="Sipos G."/>
            <person name="Plett J."/>
            <person name="Nagy L.G."/>
            <person name="Grigoriev I.V."/>
        </authorList>
    </citation>
    <scope>NUCLEOTIDE SEQUENCE</scope>
    <source>
        <strain evidence="7">ICMP 16352</strain>
    </source>
</reference>
<comment type="similarity">
    <text evidence="2">Belongs to the IFI6/IFI27 family.</text>
</comment>
<evidence type="ECO:0000313" key="8">
    <source>
        <dbReference type="Proteomes" id="UP001175227"/>
    </source>
</evidence>
<sequence length="200" mass="21948">MFLTSCPYSDLIFHKSRDCGHLPEINWQRHASFTRTSCTFSLAQSLPVNLTSMEPWKRSCDGSKQLLSQVVEDFLVSFFRDQVFYPLDSILKANPLLTLIISIIIFFGPWILLIPLFIIQGAFFIVLTIIGFGVSGIVGGSPAALYQSFCYGGHTPAASVFACLQSTGASYNGVTVSNVALTFIRVLAGLVAVYMILSMI</sequence>
<evidence type="ECO:0000256" key="5">
    <source>
        <dbReference type="ARBA" id="ARBA00023136"/>
    </source>
</evidence>
<evidence type="ECO:0000256" key="2">
    <source>
        <dbReference type="ARBA" id="ARBA00007262"/>
    </source>
</evidence>
<keyword evidence="4 6" id="KW-1133">Transmembrane helix</keyword>
<dbReference type="EMBL" id="JAUEPR010000003">
    <property type="protein sequence ID" value="KAK0487790.1"/>
    <property type="molecule type" value="Genomic_DNA"/>
</dbReference>
<evidence type="ECO:0000256" key="4">
    <source>
        <dbReference type="ARBA" id="ARBA00022989"/>
    </source>
</evidence>
<comment type="subcellular location">
    <subcellularLocation>
        <location evidence="1">Membrane</location>
        <topology evidence="1">Multi-pass membrane protein</topology>
    </subcellularLocation>
</comment>
<evidence type="ECO:0000313" key="7">
    <source>
        <dbReference type="EMBL" id="KAK0487790.1"/>
    </source>
</evidence>
<dbReference type="AlphaFoldDB" id="A0AA39PPS9"/>
<keyword evidence="3 6" id="KW-0812">Transmembrane</keyword>
<organism evidence="7 8">
    <name type="scientific">Armillaria novae-zelandiae</name>
    <dbReference type="NCBI Taxonomy" id="153914"/>
    <lineage>
        <taxon>Eukaryota</taxon>
        <taxon>Fungi</taxon>
        <taxon>Dikarya</taxon>
        <taxon>Basidiomycota</taxon>
        <taxon>Agaricomycotina</taxon>
        <taxon>Agaricomycetes</taxon>
        <taxon>Agaricomycetidae</taxon>
        <taxon>Agaricales</taxon>
        <taxon>Marasmiineae</taxon>
        <taxon>Physalacriaceae</taxon>
        <taxon>Armillaria</taxon>
    </lineage>
</organism>
<dbReference type="Pfam" id="PF06140">
    <property type="entry name" value="Ifi-6-16"/>
    <property type="match status" value="1"/>
</dbReference>
<proteinExistence type="inferred from homology"/>
<dbReference type="InterPro" id="IPR038213">
    <property type="entry name" value="IFI6/IFI27-like_sf"/>
</dbReference>
<evidence type="ECO:0000256" key="1">
    <source>
        <dbReference type="ARBA" id="ARBA00004141"/>
    </source>
</evidence>
<name>A0AA39PPS9_9AGAR</name>
<gene>
    <name evidence="7" type="ORF">IW261DRAFT_641295</name>
</gene>
<evidence type="ECO:0000256" key="3">
    <source>
        <dbReference type="ARBA" id="ARBA00022692"/>
    </source>
</evidence>
<dbReference type="Proteomes" id="UP001175227">
    <property type="component" value="Unassembled WGS sequence"/>
</dbReference>
<feature type="transmembrane region" description="Helical" evidence="6">
    <location>
        <begin position="96"/>
        <end position="117"/>
    </location>
</feature>
<accession>A0AA39PPS9</accession>
<dbReference type="GO" id="GO:0016020">
    <property type="term" value="C:membrane"/>
    <property type="evidence" value="ECO:0007669"/>
    <property type="project" value="UniProtKB-SubCell"/>
</dbReference>
<dbReference type="Gene3D" id="6.10.110.10">
    <property type="match status" value="1"/>
</dbReference>
<feature type="transmembrane region" description="Helical" evidence="6">
    <location>
        <begin position="124"/>
        <end position="146"/>
    </location>
</feature>
<protein>
    <submittedName>
        <fullName evidence="7">Uncharacterized protein</fullName>
    </submittedName>
</protein>
<keyword evidence="5 6" id="KW-0472">Membrane</keyword>
<evidence type="ECO:0000256" key="6">
    <source>
        <dbReference type="SAM" id="Phobius"/>
    </source>
</evidence>